<feature type="domain" description="ABC transporter" evidence="10">
    <location>
        <begin position="254"/>
        <end position="502"/>
    </location>
</feature>
<comment type="caution">
    <text evidence="11">The sequence shown here is derived from an EMBL/GenBank/DDBJ whole genome shotgun (WGS) entry which is preliminary data.</text>
</comment>
<dbReference type="SMART" id="SM00382">
    <property type="entry name" value="AAA"/>
    <property type="match status" value="2"/>
</dbReference>
<keyword evidence="2" id="KW-0813">Transport</keyword>
<keyword evidence="9" id="KW-0472">Membrane</keyword>
<dbReference type="PROSITE" id="PS50893">
    <property type="entry name" value="ABC_TRANSPORTER_2"/>
    <property type="match status" value="2"/>
</dbReference>
<dbReference type="PANTHER" id="PTHR43790:SF3">
    <property type="entry name" value="D-ALLOSE IMPORT ATP-BINDING PROTEIN ALSA-RELATED"/>
    <property type="match status" value="1"/>
</dbReference>
<dbReference type="EMBL" id="SLVX01000026">
    <property type="protein sequence ID" value="TCN35734.1"/>
    <property type="molecule type" value="Genomic_DNA"/>
</dbReference>
<keyword evidence="3" id="KW-1003">Cell membrane</keyword>
<comment type="subcellular location">
    <subcellularLocation>
        <location evidence="1">Cell membrane</location>
        <topology evidence="1">Peripheral membrane protein</topology>
    </subcellularLocation>
</comment>
<evidence type="ECO:0000256" key="5">
    <source>
        <dbReference type="ARBA" id="ARBA00022737"/>
    </source>
</evidence>
<keyword evidence="8" id="KW-1278">Translocase</keyword>
<keyword evidence="6" id="KW-0547">Nucleotide-binding</keyword>
<dbReference type="GO" id="GO:0016887">
    <property type="term" value="F:ATP hydrolysis activity"/>
    <property type="evidence" value="ECO:0007669"/>
    <property type="project" value="InterPro"/>
</dbReference>
<dbReference type="FunFam" id="3.40.50.300:FF:000127">
    <property type="entry name" value="Ribose import ATP-binding protein RbsA"/>
    <property type="match status" value="1"/>
</dbReference>
<evidence type="ECO:0000256" key="6">
    <source>
        <dbReference type="ARBA" id="ARBA00022741"/>
    </source>
</evidence>
<evidence type="ECO:0000313" key="11">
    <source>
        <dbReference type="EMBL" id="TCN35734.1"/>
    </source>
</evidence>
<dbReference type="InterPro" id="IPR050107">
    <property type="entry name" value="ABC_carbohydrate_import_ATPase"/>
</dbReference>
<dbReference type="GO" id="GO:0005524">
    <property type="term" value="F:ATP binding"/>
    <property type="evidence" value="ECO:0007669"/>
    <property type="project" value="UniProtKB-KW"/>
</dbReference>
<dbReference type="CDD" id="cd03215">
    <property type="entry name" value="ABC_Carb_Monos_II"/>
    <property type="match status" value="1"/>
</dbReference>
<sequence length="503" mass="54569">MPFGEEKQMHLSMLQIDKAFGGVAALQGASLEAFGGEVHGLMGENGAGKSTLMKVLAGAYRRDSGEIRLDGQPADITSPHEAIIRGISVIYQEFSLAGHLSVAENVLIEELGRPGIRVPWSEMVRRTRALLSDMGFEDIDPMQPAGELPVAYQQVVEICKALSRDSRILVFDEPTAVLTRHETEKLFRLIRLLRERGVCILYISHRLEEIFTLCDRVTVLKDGQTVGSWPIDAIDQKGLVRQMIGRELSDLFPPRKATVGEALLEVEGLNAGPMVRDVSFFVRAGEVLGVSGLVGAGRTETMRAIFGADPLQSGRIRLAGREIVNASPGEAVANGIGMLPEDRKHQGVLLDLPIRINAMMTPANPFISAFGFIRNREEIAAVEEIAKGLRLKSAGIDISAGTLSGGNQQKVAIMKWIAAKCRVLIFDEPTRGVDVGAKIEIYRVMNELAEAGAAVIMVSSDMLEVIGMSDRVVVMRQGAVAGELLKHQISEEAIIDLAMGMEA</sequence>
<dbReference type="GO" id="GO:0005886">
    <property type="term" value="C:plasma membrane"/>
    <property type="evidence" value="ECO:0007669"/>
    <property type="project" value="UniProtKB-SubCell"/>
</dbReference>
<keyword evidence="5" id="KW-0677">Repeat</keyword>
<evidence type="ECO:0000256" key="3">
    <source>
        <dbReference type="ARBA" id="ARBA00022475"/>
    </source>
</evidence>
<dbReference type="Gene3D" id="3.40.50.300">
    <property type="entry name" value="P-loop containing nucleotide triphosphate hydrolases"/>
    <property type="match status" value="2"/>
</dbReference>
<evidence type="ECO:0000256" key="9">
    <source>
        <dbReference type="ARBA" id="ARBA00023136"/>
    </source>
</evidence>
<proteinExistence type="predicted"/>
<dbReference type="AlphaFoldDB" id="A0A4R2CAF1"/>
<name>A0A4R2CAF1_SHIGR</name>
<dbReference type="InterPro" id="IPR027417">
    <property type="entry name" value="P-loop_NTPase"/>
</dbReference>
<evidence type="ECO:0000256" key="8">
    <source>
        <dbReference type="ARBA" id="ARBA00022967"/>
    </source>
</evidence>
<dbReference type="CDD" id="cd03216">
    <property type="entry name" value="ABC_Carb_Monos_I"/>
    <property type="match status" value="1"/>
</dbReference>
<accession>A0A4R2CAF1</accession>
<evidence type="ECO:0000256" key="7">
    <source>
        <dbReference type="ARBA" id="ARBA00022840"/>
    </source>
</evidence>
<evidence type="ECO:0000313" key="12">
    <source>
        <dbReference type="Proteomes" id="UP000295351"/>
    </source>
</evidence>
<evidence type="ECO:0000256" key="4">
    <source>
        <dbReference type="ARBA" id="ARBA00022597"/>
    </source>
</evidence>
<protein>
    <submittedName>
        <fullName evidence="11">Monosaccharide ABC transporter ATP-binding protein (CUT2 family)</fullName>
    </submittedName>
</protein>
<feature type="domain" description="ABC transporter" evidence="10">
    <location>
        <begin position="11"/>
        <end position="247"/>
    </location>
</feature>
<dbReference type="SUPFAM" id="SSF52540">
    <property type="entry name" value="P-loop containing nucleoside triphosphate hydrolases"/>
    <property type="match status" value="2"/>
</dbReference>
<evidence type="ECO:0000256" key="2">
    <source>
        <dbReference type="ARBA" id="ARBA00022448"/>
    </source>
</evidence>
<gene>
    <name evidence="11" type="ORF">EV665_12656</name>
</gene>
<dbReference type="Pfam" id="PF00005">
    <property type="entry name" value="ABC_tran"/>
    <property type="match status" value="2"/>
</dbReference>
<reference evidence="11 12" key="1">
    <citation type="submission" date="2019-03" db="EMBL/GenBank/DDBJ databases">
        <title>Genomic Encyclopedia of Type Strains, Phase IV (KMG-IV): sequencing the most valuable type-strain genomes for metagenomic binning, comparative biology and taxonomic classification.</title>
        <authorList>
            <person name="Goeker M."/>
        </authorList>
    </citation>
    <scope>NUCLEOTIDE SEQUENCE [LARGE SCALE GENOMIC DNA]</scope>
    <source>
        <strain evidence="11 12">DSM 18401</strain>
    </source>
</reference>
<keyword evidence="7 11" id="KW-0067">ATP-binding</keyword>
<keyword evidence="12" id="KW-1185">Reference proteome</keyword>
<dbReference type="PANTHER" id="PTHR43790">
    <property type="entry name" value="CARBOHYDRATE TRANSPORT ATP-BINDING PROTEIN MG119-RELATED"/>
    <property type="match status" value="1"/>
</dbReference>
<evidence type="ECO:0000256" key="1">
    <source>
        <dbReference type="ARBA" id="ARBA00004202"/>
    </source>
</evidence>
<organism evidence="11 12">
    <name type="scientific">Shinella granuli</name>
    <dbReference type="NCBI Taxonomy" id="323621"/>
    <lineage>
        <taxon>Bacteria</taxon>
        <taxon>Pseudomonadati</taxon>
        <taxon>Pseudomonadota</taxon>
        <taxon>Alphaproteobacteria</taxon>
        <taxon>Hyphomicrobiales</taxon>
        <taxon>Rhizobiaceae</taxon>
        <taxon>Shinella</taxon>
    </lineage>
</organism>
<evidence type="ECO:0000259" key="10">
    <source>
        <dbReference type="PROSITE" id="PS50893"/>
    </source>
</evidence>
<dbReference type="InterPro" id="IPR003593">
    <property type="entry name" value="AAA+_ATPase"/>
</dbReference>
<dbReference type="Proteomes" id="UP000295351">
    <property type="component" value="Unassembled WGS sequence"/>
</dbReference>
<keyword evidence="4" id="KW-0762">Sugar transport</keyword>
<dbReference type="InterPro" id="IPR003439">
    <property type="entry name" value="ABC_transporter-like_ATP-bd"/>
</dbReference>